<evidence type="ECO:0000313" key="6">
    <source>
        <dbReference type="Proteomes" id="UP000069771"/>
    </source>
</evidence>
<dbReference type="GO" id="GO:0008705">
    <property type="term" value="F:methionine synthase activity"/>
    <property type="evidence" value="ECO:0007669"/>
    <property type="project" value="TreeGrafter"/>
</dbReference>
<sequence length="207" mass="22469">MNELEKIRTELIDGDEDAILGYVEEALQEQMEPKAILEQGLLPGMNDIADKWAAGEAFIPEVLIGAKIMNAAMERLEPLMVTEEKADEPPRVIFGTVQGDLHDIGKNLCMLLLRSQGVSVLDLGVDVAPETFVEAVGTHHPEYLCMSSLLTTTMDGFEKTIEALKEAGLRDKVKVAVAGAPVTPEYAKSIGADLYTEDAVQLSRTLG</sequence>
<dbReference type="Proteomes" id="UP000069771">
    <property type="component" value="Chromosome"/>
</dbReference>
<dbReference type="GO" id="GO:0046872">
    <property type="term" value="F:metal ion binding"/>
    <property type="evidence" value="ECO:0007669"/>
    <property type="project" value="UniProtKB-KW"/>
</dbReference>
<feature type="domain" description="B12-binding N-terminal" evidence="4">
    <location>
        <begin position="1"/>
        <end position="88"/>
    </location>
</feature>
<dbReference type="STRING" id="1702221.AALO17_05330"/>
<dbReference type="PROSITE" id="PS51337">
    <property type="entry name" value="B12_BINDING_NTER"/>
    <property type="match status" value="1"/>
</dbReference>
<evidence type="ECO:0000259" key="3">
    <source>
        <dbReference type="PROSITE" id="PS51332"/>
    </source>
</evidence>
<dbReference type="OrthoDB" id="9803687at2"/>
<dbReference type="PROSITE" id="PS51332">
    <property type="entry name" value="B12_BINDING"/>
    <property type="match status" value="1"/>
</dbReference>
<evidence type="ECO:0000313" key="5">
    <source>
        <dbReference type="EMBL" id="AMK53667.1"/>
    </source>
</evidence>
<organism evidence="5 6">
    <name type="scientific">Faecalibaculum rodentium</name>
    <dbReference type="NCBI Taxonomy" id="1702221"/>
    <lineage>
        <taxon>Bacteria</taxon>
        <taxon>Bacillati</taxon>
        <taxon>Bacillota</taxon>
        <taxon>Erysipelotrichia</taxon>
        <taxon>Erysipelotrichales</taxon>
        <taxon>Erysipelotrichaceae</taxon>
        <taxon>Faecalibaculum</taxon>
    </lineage>
</organism>
<dbReference type="SUPFAM" id="SSF52242">
    <property type="entry name" value="Cobalamin (vitamin B12)-binding domain"/>
    <property type="match status" value="1"/>
</dbReference>
<dbReference type="KEGG" id="fro:AALO17_05330"/>
<dbReference type="EMBL" id="CP011391">
    <property type="protein sequence ID" value="AMK53667.1"/>
    <property type="molecule type" value="Genomic_DNA"/>
</dbReference>
<evidence type="ECO:0000259" key="4">
    <source>
        <dbReference type="PROSITE" id="PS51337"/>
    </source>
</evidence>
<dbReference type="Pfam" id="PF02310">
    <property type="entry name" value="B12-binding"/>
    <property type="match status" value="1"/>
</dbReference>
<dbReference type="GO" id="GO:0050667">
    <property type="term" value="P:homocysteine metabolic process"/>
    <property type="evidence" value="ECO:0007669"/>
    <property type="project" value="TreeGrafter"/>
</dbReference>
<dbReference type="InterPro" id="IPR050554">
    <property type="entry name" value="Met_Synthase/Corrinoid"/>
</dbReference>
<keyword evidence="5" id="KW-0489">Methyltransferase</keyword>
<gene>
    <name evidence="5" type="ORF">AALO17_05330</name>
</gene>
<protein>
    <submittedName>
        <fullName evidence="5">Corrinoid methyltransferase</fullName>
    </submittedName>
</protein>
<keyword evidence="1" id="KW-0479">Metal-binding</keyword>
<dbReference type="Gene3D" id="3.40.50.280">
    <property type="entry name" value="Cobalamin-binding domain"/>
    <property type="match status" value="1"/>
</dbReference>
<dbReference type="PANTHER" id="PTHR45833">
    <property type="entry name" value="METHIONINE SYNTHASE"/>
    <property type="match status" value="1"/>
</dbReference>
<dbReference type="InterPro" id="IPR003759">
    <property type="entry name" value="Cbl-bd_cap"/>
</dbReference>
<dbReference type="InterPro" id="IPR036724">
    <property type="entry name" value="Cobalamin-bd_sf"/>
</dbReference>
<dbReference type="SMART" id="SM01018">
    <property type="entry name" value="B12-binding_2"/>
    <property type="match status" value="1"/>
</dbReference>
<dbReference type="CDD" id="cd02070">
    <property type="entry name" value="corrinoid_protein_B12-BD"/>
    <property type="match status" value="1"/>
</dbReference>
<dbReference type="AlphaFoldDB" id="A0A140DSP0"/>
<name>A0A140DSP0_9FIRM</name>
<accession>A0A140DSP0</accession>
<dbReference type="GO" id="GO:0032259">
    <property type="term" value="P:methylation"/>
    <property type="evidence" value="ECO:0007669"/>
    <property type="project" value="UniProtKB-KW"/>
</dbReference>
<dbReference type="GO" id="GO:0031419">
    <property type="term" value="F:cobalamin binding"/>
    <property type="evidence" value="ECO:0007669"/>
    <property type="project" value="InterPro"/>
</dbReference>
<evidence type="ECO:0000256" key="1">
    <source>
        <dbReference type="ARBA" id="ARBA00022723"/>
    </source>
</evidence>
<keyword evidence="2" id="KW-0170">Cobalt</keyword>
<feature type="domain" description="B12-binding" evidence="3">
    <location>
        <begin position="89"/>
        <end position="207"/>
    </location>
</feature>
<proteinExistence type="predicted"/>
<keyword evidence="5" id="KW-0808">Transferase</keyword>
<dbReference type="Gene3D" id="1.10.1240.10">
    <property type="entry name" value="Methionine synthase domain"/>
    <property type="match status" value="1"/>
</dbReference>
<dbReference type="GO" id="GO:0046653">
    <property type="term" value="P:tetrahydrofolate metabolic process"/>
    <property type="evidence" value="ECO:0007669"/>
    <property type="project" value="TreeGrafter"/>
</dbReference>
<dbReference type="SUPFAM" id="SSF47644">
    <property type="entry name" value="Methionine synthase domain"/>
    <property type="match status" value="1"/>
</dbReference>
<evidence type="ECO:0000256" key="2">
    <source>
        <dbReference type="ARBA" id="ARBA00023285"/>
    </source>
</evidence>
<dbReference type="RefSeq" id="WP_067560053.1">
    <property type="nucleotide sequence ID" value="NZ_CP011391.1"/>
</dbReference>
<dbReference type="GeneID" id="78477371"/>
<dbReference type="GO" id="GO:0005829">
    <property type="term" value="C:cytosol"/>
    <property type="evidence" value="ECO:0007669"/>
    <property type="project" value="TreeGrafter"/>
</dbReference>
<dbReference type="InterPro" id="IPR006158">
    <property type="entry name" value="Cobalamin-bd"/>
</dbReference>
<dbReference type="Pfam" id="PF02607">
    <property type="entry name" value="B12-binding_2"/>
    <property type="match status" value="1"/>
</dbReference>
<keyword evidence="6" id="KW-1185">Reference proteome</keyword>
<reference evidence="5 6" key="1">
    <citation type="journal article" date="2016" name="Gut Pathog.">
        <title>Whole genome sequencing of "Faecalibaculum rodentium" ALO17, isolated from C57BL/6J laboratory mouse feces.</title>
        <authorList>
            <person name="Lim S."/>
            <person name="Chang D.H."/>
            <person name="Ahn S."/>
            <person name="Kim B.C."/>
        </authorList>
    </citation>
    <scope>NUCLEOTIDE SEQUENCE [LARGE SCALE GENOMIC DNA]</scope>
    <source>
        <strain evidence="5 6">Alo17</strain>
    </source>
</reference>
<dbReference type="InterPro" id="IPR036594">
    <property type="entry name" value="Meth_synthase_dom"/>
</dbReference>
<dbReference type="PANTHER" id="PTHR45833:SF1">
    <property type="entry name" value="METHIONINE SYNTHASE"/>
    <property type="match status" value="1"/>
</dbReference>